<dbReference type="AlphaFoldDB" id="A0A645AVU0"/>
<gene>
    <name evidence="2" type="ORF">SDC9_103234</name>
</gene>
<evidence type="ECO:0000313" key="2">
    <source>
        <dbReference type="EMBL" id="MPM56431.1"/>
    </source>
</evidence>
<protein>
    <submittedName>
        <fullName evidence="2">Uncharacterized protein</fullName>
    </submittedName>
</protein>
<dbReference type="EMBL" id="VSSQ01015754">
    <property type="protein sequence ID" value="MPM56431.1"/>
    <property type="molecule type" value="Genomic_DNA"/>
</dbReference>
<proteinExistence type="predicted"/>
<reference evidence="2" key="1">
    <citation type="submission" date="2019-08" db="EMBL/GenBank/DDBJ databases">
        <authorList>
            <person name="Kucharzyk K."/>
            <person name="Murdoch R.W."/>
            <person name="Higgins S."/>
            <person name="Loffler F."/>
        </authorList>
    </citation>
    <scope>NUCLEOTIDE SEQUENCE</scope>
</reference>
<comment type="caution">
    <text evidence="2">The sequence shown here is derived from an EMBL/GenBank/DDBJ whole genome shotgun (WGS) entry which is preliminary data.</text>
</comment>
<feature type="region of interest" description="Disordered" evidence="1">
    <location>
        <begin position="31"/>
        <end position="61"/>
    </location>
</feature>
<name>A0A645AVU0_9ZZZZ</name>
<accession>A0A645AVU0</accession>
<organism evidence="2">
    <name type="scientific">bioreactor metagenome</name>
    <dbReference type="NCBI Taxonomy" id="1076179"/>
    <lineage>
        <taxon>unclassified sequences</taxon>
        <taxon>metagenomes</taxon>
        <taxon>ecological metagenomes</taxon>
    </lineage>
</organism>
<sequence length="61" mass="6566">MTDLTSALLQRAARDYLDALTEDELAAHIAAGTDEGDDHRLDDIAGEHGMPLSHTTTTTED</sequence>
<evidence type="ECO:0000256" key="1">
    <source>
        <dbReference type="SAM" id="MobiDB-lite"/>
    </source>
</evidence>
<feature type="compositionally biased region" description="Basic and acidic residues" evidence="1">
    <location>
        <begin position="37"/>
        <end position="46"/>
    </location>
</feature>